<keyword evidence="1" id="KW-0862">Zinc</keyword>
<dbReference type="EMBL" id="JBFTWV010000031">
    <property type="protein sequence ID" value="KAL2795841.1"/>
    <property type="molecule type" value="Genomic_DNA"/>
</dbReference>
<feature type="domain" description="C2H2-type" evidence="3">
    <location>
        <begin position="181"/>
        <end position="209"/>
    </location>
</feature>
<evidence type="ECO:0000313" key="4">
    <source>
        <dbReference type="EMBL" id="KAL2795841.1"/>
    </source>
</evidence>
<comment type="caution">
    <text evidence="4">The sequence shown here is derived from an EMBL/GenBank/DDBJ whole genome shotgun (WGS) entry which is preliminary data.</text>
</comment>
<evidence type="ECO:0000259" key="3">
    <source>
        <dbReference type="PROSITE" id="PS50157"/>
    </source>
</evidence>
<keyword evidence="1" id="KW-0863">Zinc-finger</keyword>
<keyword evidence="1" id="KW-0479">Metal-binding</keyword>
<dbReference type="PROSITE" id="PS00028">
    <property type="entry name" value="ZINC_FINGER_C2H2_1"/>
    <property type="match status" value="2"/>
</dbReference>
<reference evidence="4 5" key="1">
    <citation type="submission" date="2024-07" db="EMBL/GenBank/DDBJ databases">
        <title>Section-level genome sequencing and comparative genomics of Aspergillus sections Usti and Cavernicolus.</title>
        <authorList>
            <consortium name="Lawrence Berkeley National Laboratory"/>
            <person name="Nybo J.L."/>
            <person name="Vesth T.C."/>
            <person name="Theobald S."/>
            <person name="Frisvad J.C."/>
            <person name="Larsen T.O."/>
            <person name="Kjaerboelling I."/>
            <person name="Rothschild-Mancinelli K."/>
            <person name="Lyhne E.K."/>
            <person name="Kogle M.E."/>
            <person name="Barry K."/>
            <person name="Clum A."/>
            <person name="Na H."/>
            <person name="Ledsgaard L."/>
            <person name="Lin J."/>
            <person name="Lipzen A."/>
            <person name="Kuo A."/>
            <person name="Riley R."/>
            <person name="Mondo S."/>
            <person name="Labutti K."/>
            <person name="Haridas S."/>
            <person name="Pangalinan J."/>
            <person name="Salamov A.A."/>
            <person name="Simmons B.A."/>
            <person name="Magnuson J.K."/>
            <person name="Chen J."/>
            <person name="Drula E."/>
            <person name="Henrissat B."/>
            <person name="Wiebenga A."/>
            <person name="Lubbers R.J."/>
            <person name="Gomes A.C."/>
            <person name="Makela M.R."/>
            <person name="Stajich J."/>
            <person name="Grigoriev I.V."/>
            <person name="Mortensen U.H."/>
            <person name="De Vries R.P."/>
            <person name="Baker S.E."/>
            <person name="Andersen M.R."/>
        </authorList>
    </citation>
    <scope>NUCLEOTIDE SEQUENCE [LARGE SCALE GENOMIC DNA]</scope>
    <source>
        <strain evidence="4 5">CBS 209.92</strain>
    </source>
</reference>
<dbReference type="InterPro" id="IPR013087">
    <property type="entry name" value="Znf_C2H2_type"/>
</dbReference>
<dbReference type="SMART" id="SM00355">
    <property type="entry name" value="ZnF_C2H2"/>
    <property type="match status" value="3"/>
</dbReference>
<name>A0ABR4GA31_9EURO</name>
<dbReference type="PROSITE" id="PS50157">
    <property type="entry name" value="ZINC_FINGER_C2H2_2"/>
    <property type="match status" value="1"/>
</dbReference>
<proteinExistence type="predicted"/>
<gene>
    <name evidence="4" type="ORF">BJX66DRAFT_336549</name>
</gene>
<keyword evidence="5" id="KW-1185">Reference proteome</keyword>
<evidence type="ECO:0000256" key="1">
    <source>
        <dbReference type="PROSITE-ProRule" id="PRU00042"/>
    </source>
</evidence>
<feature type="region of interest" description="Disordered" evidence="2">
    <location>
        <begin position="86"/>
        <end position="119"/>
    </location>
</feature>
<organism evidence="4 5">
    <name type="scientific">Aspergillus keveii</name>
    <dbReference type="NCBI Taxonomy" id="714993"/>
    <lineage>
        <taxon>Eukaryota</taxon>
        <taxon>Fungi</taxon>
        <taxon>Dikarya</taxon>
        <taxon>Ascomycota</taxon>
        <taxon>Pezizomycotina</taxon>
        <taxon>Eurotiomycetes</taxon>
        <taxon>Eurotiomycetidae</taxon>
        <taxon>Eurotiales</taxon>
        <taxon>Aspergillaceae</taxon>
        <taxon>Aspergillus</taxon>
        <taxon>Aspergillus subgen. Nidulantes</taxon>
    </lineage>
</organism>
<dbReference type="Proteomes" id="UP001610563">
    <property type="component" value="Unassembled WGS sequence"/>
</dbReference>
<accession>A0ABR4GA31</accession>
<sequence length="498" mass="56124">MLTENDHGFEQDLWRATGFSDMQYSEMLRLSDNDLNPDPGSIFSLSDAQFEAENLESPLERWRNSPPEVEPAHLDAIMRAVADSDVNGEHEQGEPSVAQGIDFKPQASPAAPGSAHSSYSDSGSVSSAYSFASNRSAGSFGRFYLTEPARRRRRRRTSSPRILTENKKRIRESKAMESRRYQCAFCTDTFHTKHDWTRHEKTLHLSLEKFTCSPSGPVYQAANGTSLCVFCDEPSPSEAHITSHRASICLQSPVTLRTFYRKDHLLQHLRTIHKATQLTPLMESWKSQETEIKSRCGFCAQTFTRWSDRNNHLAKHFREGALMRDWKGCRGFEPAVALAVENAMPPYLIGNEAREMYPFSAVNGSGSNLGRVEAFAEEERPTRFEDLTGRLAKFVSDVQANGAVVTDEMLQAESRSIVYGDRDPWNQTAADNPEWLRMFKQGIESPLPLSAIYSDLSVEGQRNILGRTSGTSWRWLNPECLADFRQHHVDAAHGPPDI</sequence>
<feature type="compositionally biased region" description="Low complexity" evidence="2">
    <location>
        <begin position="105"/>
        <end position="119"/>
    </location>
</feature>
<evidence type="ECO:0000313" key="5">
    <source>
        <dbReference type="Proteomes" id="UP001610563"/>
    </source>
</evidence>
<protein>
    <recommendedName>
        <fullName evidence="3">C2H2-type domain-containing protein</fullName>
    </recommendedName>
</protein>
<evidence type="ECO:0000256" key="2">
    <source>
        <dbReference type="SAM" id="MobiDB-lite"/>
    </source>
</evidence>